<evidence type="ECO:0000256" key="5">
    <source>
        <dbReference type="ARBA" id="ARBA00023204"/>
    </source>
</evidence>
<dbReference type="EMBL" id="SMBX01000004">
    <property type="protein sequence ID" value="TCU99126.1"/>
    <property type="molecule type" value="Genomic_DNA"/>
</dbReference>
<dbReference type="SUPFAM" id="SSF57863">
    <property type="entry name" value="ArfGap/RecO-like zinc finger"/>
    <property type="match status" value="1"/>
</dbReference>
<dbReference type="Proteomes" id="UP000294692">
    <property type="component" value="Unassembled WGS sequence"/>
</dbReference>
<evidence type="ECO:0000256" key="6">
    <source>
        <dbReference type="ARBA" id="ARBA00033409"/>
    </source>
</evidence>
<dbReference type="GO" id="GO:0006302">
    <property type="term" value="P:double-strand break repair"/>
    <property type="evidence" value="ECO:0007669"/>
    <property type="project" value="TreeGrafter"/>
</dbReference>
<evidence type="ECO:0000256" key="3">
    <source>
        <dbReference type="ARBA" id="ARBA00022763"/>
    </source>
</evidence>
<dbReference type="PANTHER" id="PTHR33991">
    <property type="entry name" value="DNA REPAIR PROTEIN RECO"/>
    <property type="match status" value="1"/>
</dbReference>
<dbReference type="InterPro" id="IPR042242">
    <property type="entry name" value="RecO_C"/>
</dbReference>
<dbReference type="AlphaFoldDB" id="A0A4R3V2U8"/>
<dbReference type="GO" id="GO:0006310">
    <property type="term" value="P:DNA recombination"/>
    <property type="evidence" value="ECO:0007669"/>
    <property type="project" value="UniProtKB-UniRule"/>
</dbReference>
<keyword evidence="4 7" id="KW-0233">DNA recombination</keyword>
<evidence type="ECO:0000259" key="8">
    <source>
        <dbReference type="Pfam" id="PF11967"/>
    </source>
</evidence>
<evidence type="ECO:0000256" key="4">
    <source>
        <dbReference type="ARBA" id="ARBA00023172"/>
    </source>
</evidence>
<evidence type="ECO:0000256" key="2">
    <source>
        <dbReference type="ARBA" id="ARBA00021310"/>
    </source>
</evidence>
<protein>
    <recommendedName>
        <fullName evidence="2 7">DNA repair protein RecO</fullName>
    </recommendedName>
    <alternativeName>
        <fullName evidence="6 7">Recombination protein O</fullName>
    </alternativeName>
</protein>
<evidence type="ECO:0000313" key="10">
    <source>
        <dbReference type="Proteomes" id="UP000294692"/>
    </source>
</evidence>
<dbReference type="Gene3D" id="1.20.1440.120">
    <property type="entry name" value="Recombination protein O, C-terminal domain"/>
    <property type="match status" value="1"/>
</dbReference>
<accession>A0A4R3V2U8</accession>
<reference evidence="9 10" key="1">
    <citation type="submission" date="2019-03" db="EMBL/GenBank/DDBJ databases">
        <title>Genomic Encyclopedia of Type Strains, Phase IV (KMG-IV): sequencing the most valuable type-strain genomes for metagenomic binning, comparative biology and taxonomic classification.</title>
        <authorList>
            <person name="Goeker M."/>
        </authorList>
    </citation>
    <scope>NUCLEOTIDE SEQUENCE [LARGE SCALE GENOMIC DNA]</scope>
    <source>
        <strain evidence="9 10">DSM 100048</strain>
    </source>
</reference>
<sequence length="195" mass="21909">MSSLRSVRIQEAAGYLLHASSWRETSLVVQAFTRDHGHVALVAKGAKRPHSELRPALSVFQPLSLSWSGRAEVKTLTRAECAGIRAMNGRALMSAWYMNELLLRLLPREDPHPVLYDAYEAALVQLSQGGGAAGALRRFEWVLLQETGYGTDEALPDFEDAGLEPELRRQLRMRLDELLGRPLATRKVLMELQRY</sequence>
<keyword evidence="3 7" id="KW-0227">DNA damage</keyword>
<comment type="similarity">
    <text evidence="1 7">Belongs to the RecO family.</text>
</comment>
<dbReference type="GO" id="GO:0043590">
    <property type="term" value="C:bacterial nucleoid"/>
    <property type="evidence" value="ECO:0007669"/>
    <property type="project" value="TreeGrafter"/>
</dbReference>
<dbReference type="HAMAP" id="MF_00201">
    <property type="entry name" value="RecO"/>
    <property type="match status" value="1"/>
</dbReference>
<dbReference type="PANTHER" id="PTHR33991:SF1">
    <property type="entry name" value="DNA REPAIR PROTEIN RECO"/>
    <property type="match status" value="1"/>
</dbReference>
<dbReference type="InterPro" id="IPR012340">
    <property type="entry name" value="NA-bd_OB-fold"/>
</dbReference>
<dbReference type="InterPro" id="IPR037278">
    <property type="entry name" value="ARFGAP/RecO"/>
</dbReference>
<dbReference type="InterPro" id="IPR022572">
    <property type="entry name" value="DNA_rep/recomb_RecO_N"/>
</dbReference>
<dbReference type="NCBIfam" id="TIGR00613">
    <property type="entry name" value="reco"/>
    <property type="match status" value="1"/>
</dbReference>
<organism evidence="9 10">
    <name type="scientific">Paracandidimonas soli</name>
    <dbReference type="NCBI Taxonomy" id="1917182"/>
    <lineage>
        <taxon>Bacteria</taxon>
        <taxon>Pseudomonadati</taxon>
        <taxon>Pseudomonadota</taxon>
        <taxon>Betaproteobacteria</taxon>
        <taxon>Burkholderiales</taxon>
        <taxon>Alcaligenaceae</taxon>
        <taxon>Paracandidimonas</taxon>
    </lineage>
</organism>
<keyword evidence="10" id="KW-1185">Reference proteome</keyword>
<evidence type="ECO:0000256" key="7">
    <source>
        <dbReference type="HAMAP-Rule" id="MF_00201"/>
    </source>
</evidence>
<dbReference type="Pfam" id="PF11967">
    <property type="entry name" value="RecO_N"/>
    <property type="match status" value="1"/>
</dbReference>
<gene>
    <name evidence="7" type="primary">recO</name>
    <name evidence="9" type="ORF">EV686_104225</name>
</gene>
<comment type="function">
    <text evidence="7">Involved in DNA repair and RecF pathway recombination.</text>
</comment>
<dbReference type="Gene3D" id="2.40.50.140">
    <property type="entry name" value="Nucleic acid-binding proteins"/>
    <property type="match status" value="1"/>
</dbReference>
<evidence type="ECO:0000256" key="1">
    <source>
        <dbReference type="ARBA" id="ARBA00007452"/>
    </source>
</evidence>
<dbReference type="InterPro" id="IPR003717">
    <property type="entry name" value="RecO"/>
</dbReference>
<feature type="domain" description="DNA replication/recombination mediator RecO N-terminal" evidence="8">
    <location>
        <begin position="11"/>
        <end position="82"/>
    </location>
</feature>
<comment type="caution">
    <text evidence="9">The sequence shown here is derived from an EMBL/GenBank/DDBJ whole genome shotgun (WGS) entry which is preliminary data.</text>
</comment>
<name>A0A4R3V2U8_9BURK</name>
<proteinExistence type="inferred from homology"/>
<dbReference type="SUPFAM" id="SSF50249">
    <property type="entry name" value="Nucleic acid-binding proteins"/>
    <property type="match status" value="1"/>
</dbReference>
<dbReference type="RefSeq" id="WP_132476653.1">
    <property type="nucleotide sequence ID" value="NZ_JBHRVM010000001.1"/>
</dbReference>
<dbReference type="Pfam" id="PF02565">
    <property type="entry name" value="RecO_C"/>
    <property type="match status" value="1"/>
</dbReference>
<evidence type="ECO:0000313" key="9">
    <source>
        <dbReference type="EMBL" id="TCU99126.1"/>
    </source>
</evidence>
<keyword evidence="5 7" id="KW-0234">DNA repair</keyword>
<dbReference type="OrthoDB" id="9804792at2"/>